<dbReference type="SUPFAM" id="SSF102405">
    <property type="entry name" value="MCP/YpsA-like"/>
    <property type="match status" value="1"/>
</dbReference>
<dbReference type="InterPro" id="IPR057666">
    <property type="entry name" value="DrpA_SLOG"/>
</dbReference>
<evidence type="ECO:0000256" key="1">
    <source>
        <dbReference type="ARBA" id="ARBA00006525"/>
    </source>
</evidence>
<reference evidence="3 4" key="1">
    <citation type="submission" date="2014-03" db="EMBL/GenBank/DDBJ databases">
        <title>Genome sequence of Clostridium litorale W6, DSM 5388.</title>
        <authorList>
            <person name="Poehlein A."/>
            <person name="Jagirdar A."/>
            <person name="Khonsari B."/>
            <person name="Chibani C.M."/>
            <person name="Gutierrez Gutierrez D.A."/>
            <person name="Davydova E."/>
            <person name="Alghaithi H.S."/>
            <person name="Nair K.P."/>
            <person name="Dhamotharan K."/>
            <person name="Chandran L."/>
            <person name="G W."/>
            <person name="Daniel R."/>
        </authorList>
    </citation>
    <scope>NUCLEOTIDE SEQUENCE [LARGE SCALE GENOMIC DNA]</scope>
    <source>
        <strain evidence="3 4">W6</strain>
    </source>
</reference>
<proteinExistence type="inferred from homology"/>
<comment type="similarity">
    <text evidence="1">Belongs to the DprA/Smf family.</text>
</comment>
<dbReference type="SUPFAM" id="SSF47781">
    <property type="entry name" value="RuvA domain 2-like"/>
    <property type="match status" value="1"/>
</dbReference>
<dbReference type="Pfam" id="PF02481">
    <property type="entry name" value="DNA_processg_A"/>
    <property type="match status" value="1"/>
</dbReference>
<dbReference type="AlphaFoldDB" id="A0A069RKB6"/>
<dbReference type="Proteomes" id="UP000027946">
    <property type="component" value="Unassembled WGS sequence"/>
</dbReference>
<gene>
    <name evidence="3" type="primary">smf</name>
    <name evidence="3" type="ORF">CLIT_14c00980</name>
</gene>
<accession>A0A069RKB6</accession>
<evidence type="ECO:0000313" key="3">
    <source>
        <dbReference type="EMBL" id="KDR94637.1"/>
    </source>
</evidence>
<dbReference type="OrthoDB" id="9785707at2"/>
<dbReference type="GO" id="GO:0009294">
    <property type="term" value="P:DNA-mediated transformation"/>
    <property type="evidence" value="ECO:0007669"/>
    <property type="project" value="InterPro"/>
</dbReference>
<evidence type="ECO:0000259" key="2">
    <source>
        <dbReference type="Pfam" id="PF02481"/>
    </source>
</evidence>
<dbReference type="EMBL" id="JJMM01000014">
    <property type="protein sequence ID" value="KDR94637.1"/>
    <property type="molecule type" value="Genomic_DNA"/>
</dbReference>
<comment type="caution">
    <text evidence="3">The sequence shown here is derived from an EMBL/GenBank/DDBJ whole genome shotgun (WGS) entry which is preliminary data.</text>
</comment>
<feature type="domain" description="Smf/DprA SLOG" evidence="2">
    <location>
        <begin position="83"/>
        <end position="288"/>
    </location>
</feature>
<dbReference type="RefSeq" id="WP_052636212.1">
    <property type="nucleotide sequence ID" value="NZ_FSRH01000015.1"/>
</dbReference>
<dbReference type="PANTHER" id="PTHR43022">
    <property type="entry name" value="PROTEIN SMF"/>
    <property type="match status" value="1"/>
</dbReference>
<dbReference type="InterPro" id="IPR010994">
    <property type="entry name" value="RuvA_2-like"/>
</dbReference>
<sequence>MDKNEYMVWLTLLKGVGPVTQRHMLQKMCSSLNIYNASAGELEHVCGLSKKAAELVCAGSKAQNALDPAKRILHRCSESGVRILTFENPLYPFEAAASTKMPILLYYRGTLIPNSMGIAIVGSRRCSDYAKDVACEAASFLAQNNIPVISGLAKGIDGYAHTACLNSGGYTLAFLAGGPDICYPTEHEPLYRAIIENGAVLSEHPPGTKPFYRQFARRNFLMSSWSRKVFVVQAGQKSGALITAEYAFKSKKEVLSLPDRIYEKSSAGSNSLLLLGAKVYLNKKQLIEGVYAFQNRPAANYESSRAETQAGDQSAVESEILNVISKSAYSSDKISIMLSGKYTVSEIEETLFNLEMCDKVSLRAGLWHVKPK</sequence>
<dbReference type="PANTHER" id="PTHR43022:SF1">
    <property type="entry name" value="PROTEIN SMF"/>
    <property type="match status" value="1"/>
</dbReference>
<name>A0A069RKB6_PEPLI</name>
<protein>
    <submittedName>
        <fullName evidence="3">Protein Smf</fullName>
    </submittedName>
</protein>
<dbReference type="NCBIfam" id="TIGR00732">
    <property type="entry name" value="dprA"/>
    <property type="match status" value="1"/>
</dbReference>
<organism evidence="3 4">
    <name type="scientific">Peptoclostridium litorale DSM 5388</name>
    <dbReference type="NCBI Taxonomy" id="1121324"/>
    <lineage>
        <taxon>Bacteria</taxon>
        <taxon>Bacillati</taxon>
        <taxon>Bacillota</taxon>
        <taxon>Clostridia</taxon>
        <taxon>Peptostreptococcales</taxon>
        <taxon>Peptoclostridiaceae</taxon>
        <taxon>Peptoclostridium</taxon>
    </lineage>
</organism>
<keyword evidence="4" id="KW-1185">Reference proteome</keyword>
<dbReference type="STRING" id="1121324.CLIT_14c00980"/>
<evidence type="ECO:0000313" key="4">
    <source>
        <dbReference type="Proteomes" id="UP000027946"/>
    </source>
</evidence>
<dbReference type="Gene3D" id="3.40.50.450">
    <property type="match status" value="1"/>
</dbReference>
<dbReference type="InterPro" id="IPR003488">
    <property type="entry name" value="DprA"/>
</dbReference>
<dbReference type="eggNOG" id="COG0758">
    <property type="taxonomic scope" value="Bacteria"/>
</dbReference>